<gene>
    <name evidence="1" type="ORF">OPKNFCMD_5484</name>
</gene>
<proteinExistence type="predicted"/>
<dbReference type="Proteomes" id="UP001055167">
    <property type="component" value="Unassembled WGS sequence"/>
</dbReference>
<dbReference type="RefSeq" id="WP_128561235.1">
    <property type="nucleotide sequence ID" value="NZ_BPQH01000021.1"/>
</dbReference>
<name>A0ABQ4R7K4_9HYPH</name>
<reference evidence="1" key="1">
    <citation type="journal article" date="2021" name="Front. Microbiol.">
        <title>Comprehensive Comparative Genomics and Phenotyping of Methylobacterium Species.</title>
        <authorList>
            <person name="Alessa O."/>
            <person name="Ogura Y."/>
            <person name="Fujitani Y."/>
            <person name="Takami H."/>
            <person name="Hayashi T."/>
            <person name="Sahin N."/>
            <person name="Tani A."/>
        </authorList>
    </citation>
    <scope>NUCLEOTIDE SEQUENCE</scope>
    <source>
        <strain evidence="1">KCTC 52305</strain>
    </source>
</reference>
<organism evidence="1 2">
    <name type="scientific">Methylobacterium crusticola</name>
    <dbReference type="NCBI Taxonomy" id="1697972"/>
    <lineage>
        <taxon>Bacteria</taxon>
        <taxon>Pseudomonadati</taxon>
        <taxon>Pseudomonadota</taxon>
        <taxon>Alphaproteobacteria</taxon>
        <taxon>Hyphomicrobiales</taxon>
        <taxon>Methylobacteriaceae</taxon>
        <taxon>Methylobacterium</taxon>
    </lineage>
</organism>
<protein>
    <recommendedName>
        <fullName evidence="3">DUF3102 domain-containing protein</fullName>
    </recommendedName>
</protein>
<comment type="caution">
    <text evidence="1">The sequence shown here is derived from an EMBL/GenBank/DDBJ whole genome shotgun (WGS) entry which is preliminary data.</text>
</comment>
<accession>A0ABQ4R7K4</accession>
<evidence type="ECO:0000313" key="2">
    <source>
        <dbReference type="Proteomes" id="UP001055167"/>
    </source>
</evidence>
<evidence type="ECO:0008006" key="3">
    <source>
        <dbReference type="Google" id="ProtNLM"/>
    </source>
</evidence>
<sequence length="256" mass="27157">MKAARKTSPAVDPILAAIERHRVAHEAFGEAVEASDHVQIRKRGGNASPRAMAILKAQRDQADAAEERAWRHLFGELPSTTAGLLAVMRHAGEHYDSMIGMDDPPDVFGSLAVMTGALLQDPEAVAARSSAAQAEAVSDTASSDPIYEALFECLEADRAYTATFTMPGQPEVEETPELMERRTGAGDAVHEIWNGKVLETVPTTARGAGALARFASGFLEEHGCELDEAIAVLALIGECPALRSAPLADADEADQA</sequence>
<reference evidence="1" key="2">
    <citation type="submission" date="2021-08" db="EMBL/GenBank/DDBJ databases">
        <authorList>
            <person name="Tani A."/>
            <person name="Ola A."/>
            <person name="Ogura Y."/>
            <person name="Katsura K."/>
            <person name="Hayashi T."/>
        </authorList>
    </citation>
    <scope>NUCLEOTIDE SEQUENCE</scope>
    <source>
        <strain evidence="1">KCTC 52305</strain>
    </source>
</reference>
<keyword evidence="2" id="KW-1185">Reference proteome</keyword>
<dbReference type="EMBL" id="BPQH01000021">
    <property type="protein sequence ID" value="GJD52717.1"/>
    <property type="molecule type" value="Genomic_DNA"/>
</dbReference>
<evidence type="ECO:0000313" key="1">
    <source>
        <dbReference type="EMBL" id="GJD52717.1"/>
    </source>
</evidence>